<feature type="compositionally biased region" description="Low complexity" evidence="6">
    <location>
        <begin position="53"/>
        <end position="82"/>
    </location>
</feature>
<protein>
    <submittedName>
        <fullName evidence="10">Uncharacterized protein DUF2510</fullName>
    </submittedName>
</protein>
<keyword evidence="4 7" id="KW-1133">Transmembrane helix</keyword>
<reference evidence="10 11" key="1">
    <citation type="submission" date="2018-10" db="EMBL/GenBank/DDBJ databases">
        <title>Sequencing the genomes of 1000 actinobacteria strains.</title>
        <authorList>
            <person name="Klenk H.-P."/>
        </authorList>
    </citation>
    <scope>NUCLEOTIDE SEQUENCE [LARGE SCALE GENOMIC DNA]</scope>
    <source>
        <strain evidence="10 11">DSM 45175</strain>
    </source>
</reference>
<keyword evidence="11" id="KW-1185">Reference proteome</keyword>
<feature type="compositionally biased region" description="Pro residues" evidence="6">
    <location>
        <begin position="34"/>
        <end position="52"/>
    </location>
</feature>
<dbReference type="InterPro" id="IPR010432">
    <property type="entry name" value="RDD"/>
</dbReference>
<proteinExistence type="predicted"/>
<evidence type="ECO:0000259" key="9">
    <source>
        <dbReference type="Pfam" id="PF10708"/>
    </source>
</evidence>
<dbReference type="AlphaFoldDB" id="A0A495JIS8"/>
<feature type="compositionally biased region" description="Pro residues" evidence="6">
    <location>
        <begin position="111"/>
        <end position="121"/>
    </location>
</feature>
<feature type="transmembrane region" description="Helical" evidence="7">
    <location>
        <begin position="275"/>
        <end position="296"/>
    </location>
</feature>
<evidence type="ECO:0000256" key="1">
    <source>
        <dbReference type="ARBA" id="ARBA00004651"/>
    </source>
</evidence>
<keyword evidence="3 7" id="KW-0812">Transmembrane</keyword>
<feature type="transmembrane region" description="Helical" evidence="7">
    <location>
        <begin position="212"/>
        <end position="232"/>
    </location>
</feature>
<comment type="caution">
    <text evidence="10">The sequence shown here is derived from an EMBL/GenBank/DDBJ whole genome shotgun (WGS) entry which is preliminary data.</text>
</comment>
<dbReference type="PANTHER" id="PTHR36115:SF4">
    <property type="entry name" value="MEMBRANE PROTEIN"/>
    <property type="match status" value="1"/>
</dbReference>
<dbReference type="Pfam" id="PF10708">
    <property type="entry name" value="DUF2510"/>
    <property type="match status" value="1"/>
</dbReference>
<dbReference type="InterPro" id="IPR018929">
    <property type="entry name" value="DUF2510"/>
</dbReference>
<feature type="region of interest" description="Disordered" evidence="6">
    <location>
        <begin position="320"/>
        <end position="341"/>
    </location>
</feature>
<dbReference type="PANTHER" id="PTHR36115">
    <property type="entry name" value="PROLINE-RICH ANTIGEN HOMOLOG-RELATED"/>
    <property type="match status" value="1"/>
</dbReference>
<evidence type="ECO:0000256" key="5">
    <source>
        <dbReference type="ARBA" id="ARBA00023136"/>
    </source>
</evidence>
<evidence type="ECO:0000259" key="8">
    <source>
        <dbReference type="Pfam" id="PF06271"/>
    </source>
</evidence>
<feature type="region of interest" description="Disordered" evidence="6">
    <location>
        <begin position="1"/>
        <end position="121"/>
    </location>
</feature>
<gene>
    <name evidence="10" type="ORF">BDK92_3269</name>
</gene>
<dbReference type="Proteomes" id="UP000277671">
    <property type="component" value="Unassembled WGS sequence"/>
</dbReference>
<dbReference type="EMBL" id="RBKT01000001">
    <property type="protein sequence ID" value="RKR88936.1"/>
    <property type="molecule type" value="Genomic_DNA"/>
</dbReference>
<feature type="domain" description="RDD" evidence="8">
    <location>
        <begin position="147"/>
        <end position="309"/>
    </location>
</feature>
<feature type="transmembrane region" description="Helical" evidence="7">
    <location>
        <begin position="157"/>
        <end position="176"/>
    </location>
</feature>
<comment type="subcellular location">
    <subcellularLocation>
        <location evidence="1">Cell membrane</location>
        <topology evidence="1">Multi-pass membrane protein</topology>
    </subcellularLocation>
</comment>
<feature type="compositionally biased region" description="Low complexity" evidence="6">
    <location>
        <begin position="321"/>
        <end position="330"/>
    </location>
</feature>
<dbReference type="OrthoDB" id="5244233at2"/>
<dbReference type="GO" id="GO:0005886">
    <property type="term" value="C:plasma membrane"/>
    <property type="evidence" value="ECO:0007669"/>
    <property type="project" value="UniProtKB-SubCell"/>
</dbReference>
<evidence type="ECO:0000256" key="6">
    <source>
        <dbReference type="SAM" id="MobiDB-lite"/>
    </source>
</evidence>
<organism evidence="10 11">
    <name type="scientific">Micromonospora pisi</name>
    <dbReference type="NCBI Taxonomy" id="589240"/>
    <lineage>
        <taxon>Bacteria</taxon>
        <taxon>Bacillati</taxon>
        <taxon>Actinomycetota</taxon>
        <taxon>Actinomycetes</taxon>
        <taxon>Micromonosporales</taxon>
        <taxon>Micromonosporaceae</taxon>
        <taxon>Micromonospora</taxon>
    </lineage>
</organism>
<evidence type="ECO:0000313" key="11">
    <source>
        <dbReference type="Proteomes" id="UP000277671"/>
    </source>
</evidence>
<sequence>MTVQPGWYTDPAEPSTQRYWDGDGWIGAPLPADATPPPGPPPVEPEPEPSSAPPAGLSAPERSGTTTTATSPTSPTSGLPGLPGSPVPPGSPGAPPANGVPPWPGAAGPMQPGPAGLPSPGPVPPAWGYPPYLFPVGEPRPHGKALAPLGTRIAARLIDIGAVLLLNVVVNGWFVWRYAQEVGPVYREIVRRSVAGNSSTDGLPPVSPQADWLLLVILVIAAALWFAYEVPAMANTGQTFGKRLLGLQVVSLGDAEHLGFGRAARRWNTLGLPTFFWYCCGLGFLLQLVDCAFALFDRPLRQALHDKRAQTVVVRLDRKTTTASAPPTATDRSDTSGGPTP</sequence>
<keyword evidence="5 7" id="KW-0472">Membrane</keyword>
<dbReference type="RefSeq" id="WP_121157475.1">
    <property type="nucleotide sequence ID" value="NZ_RBKT01000001.1"/>
</dbReference>
<accession>A0A495JIS8</accession>
<feature type="domain" description="DUF2510" evidence="9">
    <location>
        <begin position="5"/>
        <end position="37"/>
    </location>
</feature>
<evidence type="ECO:0000256" key="7">
    <source>
        <dbReference type="SAM" id="Phobius"/>
    </source>
</evidence>
<name>A0A495JIS8_9ACTN</name>
<feature type="compositionally biased region" description="Pro residues" evidence="6">
    <location>
        <begin position="83"/>
        <end position="104"/>
    </location>
</feature>
<evidence type="ECO:0000256" key="4">
    <source>
        <dbReference type="ARBA" id="ARBA00022989"/>
    </source>
</evidence>
<dbReference type="Pfam" id="PF06271">
    <property type="entry name" value="RDD"/>
    <property type="match status" value="1"/>
</dbReference>
<evidence type="ECO:0000256" key="3">
    <source>
        <dbReference type="ARBA" id="ARBA00022692"/>
    </source>
</evidence>
<dbReference type="InterPro" id="IPR051791">
    <property type="entry name" value="Pra-immunoreactive"/>
</dbReference>
<evidence type="ECO:0000313" key="10">
    <source>
        <dbReference type="EMBL" id="RKR88936.1"/>
    </source>
</evidence>
<keyword evidence="2" id="KW-1003">Cell membrane</keyword>
<evidence type="ECO:0000256" key="2">
    <source>
        <dbReference type="ARBA" id="ARBA00022475"/>
    </source>
</evidence>